<keyword evidence="5" id="KW-1185">Reference proteome</keyword>
<evidence type="ECO:0000313" key="5">
    <source>
        <dbReference type="Proteomes" id="UP000026915"/>
    </source>
</evidence>
<comment type="similarity">
    <text evidence="1">Belongs to the LOB domain-containing protein family.</text>
</comment>
<evidence type="ECO:0000256" key="1">
    <source>
        <dbReference type="ARBA" id="ARBA00005474"/>
    </source>
</evidence>
<evidence type="ECO:0000259" key="3">
    <source>
        <dbReference type="PROSITE" id="PS50891"/>
    </source>
</evidence>
<dbReference type="Proteomes" id="UP000026915">
    <property type="component" value="Chromosome 2"/>
</dbReference>
<feature type="coiled-coil region" evidence="2">
    <location>
        <begin position="66"/>
        <end position="93"/>
    </location>
</feature>
<feature type="domain" description="LOB" evidence="3">
    <location>
        <begin position="4"/>
        <end position="108"/>
    </location>
</feature>
<dbReference type="Gramene" id="EOX99696">
    <property type="protein sequence ID" value="EOX99696"/>
    <property type="gene ID" value="TCM_008462"/>
</dbReference>
<organism evidence="4 5">
    <name type="scientific">Theobroma cacao</name>
    <name type="common">Cacao</name>
    <name type="synonym">Cocoa</name>
    <dbReference type="NCBI Taxonomy" id="3641"/>
    <lineage>
        <taxon>Eukaryota</taxon>
        <taxon>Viridiplantae</taxon>
        <taxon>Streptophyta</taxon>
        <taxon>Embryophyta</taxon>
        <taxon>Tracheophyta</taxon>
        <taxon>Spermatophyta</taxon>
        <taxon>Magnoliopsida</taxon>
        <taxon>eudicotyledons</taxon>
        <taxon>Gunneridae</taxon>
        <taxon>Pentapetalae</taxon>
        <taxon>rosids</taxon>
        <taxon>malvids</taxon>
        <taxon>Malvales</taxon>
        <taxon>Malvaceae</taxon>
        <taxon>Byttnerioideae</taxon>
        <taxon>Theobroma</taxon>
    </lineage>
</organism>
<sequence>MNPGRCAACKYLRRKCHSDCVFSPYFPSNNLQRFASIHKIFGASNVAKLLQHNVELKPVNGCVGLMFLLQQQIHNAETQLAKIRAEIAVLKSNAHHSQIQQFEDESDSNVFLPGRHSVAHPGLFNQASFGFI</sequence>
<evidence type="ECO:0000256" key="2">
    <source>
        <dbReference type="SAM" id="Coils"/>
    </source>
</evidence>
<dbReference type="PROSITE" id="PS50891">
    <property type="entry name" value="LOB"/>
    <property type="match status" value="1"/>
</dbReference>
<protein>
    <submittedName>
        <fullName evidence="4">LOB domain-containing protein 23, putative</fullName>
    </submittedName>
</protein>
<dbReference type="InterPro" id="IPR004883">
    <property type="entry name" value="LOB"/>
</dbReference>
<name>A0A061E5V7_THECC</name>
<dbReference type="STRING" id="3641.A0A061E5V7"/>
<dbReference type="GO" id="GO:0001216">
    <property type="term" value="F:DNA-binding transcription activator activity"/>
    <property type="evidence" value="ECO:0000318"/>
    <property type="project" value="GO_Central"/>
</dbReference>
<dbReference type="PANTHER" id="PTHR31301:SF120">
    <property type="entry name" value="LOB DOMAIN-CONTAINING PROTEIN 23-RELATED"/>
    <property type="match status" value="1"/>
</dbReference>
<dbReference type="Pfam" id="PF03195">
    <property type="entry name" value="LOB"/>
    <property type="match status" value="1"/>
</dbReference>
<proteinExistence type="inferred from homology"/>
<dbReference type="GO" id="GO:0006355">
    <property type="term" value="P:regulation of DNA-templated transcription"/>
    <property type="evidence" value="ECO:0000318"/>
    <property type="project" value="GO_Central"/>
</dbReference>
<dbReference type="EMBL" id="CM001880">
    <property type="protein sequence ID" value="EOX99696.1"/>
    <property type="molecule type" value="Genomic_DNA"/>
</dbReference>
<reference evidence="4 5" key="1">
    <citation type="journal article" date="2013" name="Genome Biol.">
        <title>The genome sequence of the most widely cultivated cacao type and its use to identify candidate genes regulating pod color.</title>
        <authorList>
            <person name="Motamayor J.C."/>
            <person name="Mockaitis K."/>
            <person name="Schmutz J."/>
            <person name="Haiminen N."/>
            <person name="Iii D.L."/>
            <person name="Cornejo O."/>
            <person name="Findley S.D."/>
            <person name="Zheng P."/>
            <person name="Utro F."/>
            <person name="Royaert S."/>
            <person name="Saski C."/>
            <person name="Jenkins J."/>
            <person name="Podicheti R."/>
            <person name="Zhao M."/>
            <person name="Scheffler B.E."/>
            <person name="Stack J.C."/>
            <person name="Feltus F.A."/>
            <person name="Mustiga G.M."/>
            <person name="Amores F."/>
            <person name="Phillips W."/>
            <person name="Marelli J.P."/>
            <person name="May G.D."/>
            <person name="Shapiro H."/>
            <person name="Ma J."/>
            <person name="Bustamante C.D."/>
            <person name="Schnell R.J."/>
            <person name="Main D."/>
            <person name="Gilbert D."/>
            <person name="Parida L."/>
            <person name="Kuhn D.N."/>
        </authorList>
    </citation>
    <scope>NUCLEOTIDE SEQUENCE [LARGE SCALE GENOMIC DNA]</scope>
    <source>
        <strain evidence="5">cv. Matina 1-6</strain>
    </source>
</reference>
<gene>
    <name evidence="4" type="ORF">TCM_008462</name>
</gene>
<dbReference type="GO" id="GO:0005634">
    <property type="term" value="C:nucleus"/>
    <property type="evidence" value="ECO:0000318"/>
    <property type="project" value="GO_Central"/>
</dbReference>
<evidence type="ECO:0000313" key="4">
    <source>
        <dbReference type="EMBL" id="EOX99696.1"/>
    </source>
</evidence>
<dbReference type="AlphaFoldDB" id="A0A061E5V7"/>
<accession>A0A061E5V7</accession>
<keyword evidence="2" id="KW-0175">Coiled coil</keyword>
<dbReference type="InParanoid" id="A0A061E5V7"/>
<dbReference type="HOGENOM" id="CLU_058353_5_0_1"/>
<dbReference type="PANTHER" id="PTHR31301">
    <property type="entry name" value="LOB DOMAIN-CONTAINING PROTEIN 4-RELATED"/>
    <property type="match status" value="1"/>
</dbReference>